<sequence>MTKKPHKWGLKSWGLKSWALADSSNGYLSNFRIYTGKTDSATEKGLGYKAVTDLVTPYRNGDTMYILTTVIPHLT</sequence>
<organism evidence="2">
    <name type="scientific">Amphimedon queenslandica</name>
    <name type="common">Sponge</name>
    <dbReference type="NCBI Taxonomy" id="400682"/>
    <lineage>
        <taxon>Eukaryota</taxon>
        <taxon>Metazoa</taxon>
        <taxon>Porifera</taxon>
        <taxon>Demospongiae</taxon>
        <taxon>Heteroscleromorpha</taxon>
        <taxon>Haplosclerida</taxon>
        <taxon>Niphatidae</taxon>
        <taxon>Amphimedon</taxon>
    </lineage>
</organism>
<dbReference type="InterPro" id="IPR029526">
    <property type="entry name" value="PGBD"/>
</dbReference>
<evidence type="ECO:0000259" key="1">
    <source>
        <dbReference type="Pfam" id="PF13843"/>
    </source>
</evidence>
<dbReference type="Pfam" id="PF13843">
    <property type="entry name" value="DDE_Tnp_1_7"/>
    <property type="match status" value="1"/>
</dbReference>
<dbReference type="EnsemblMetazoa" id="Aqu2.1.26723_001">
    <property type="protein sequence ID" value="Aqu2.1.26723_001"/>
    <property type="gene ID" value="Aqu2.1.26723"/>
</dbReference>
<name>A0A1X7UGY4_AMPQE</name>
<proteinExistence type="predicted"/>
<accession>A0A1X7UGY4</accession>
<dbReference type="AlphaFoldDB" id="A0A1X7UGY4"/>
<protein>
    <recommendedName>
        <fullName evidence="1">PiggyBac transposable element-derived protein domain-containing protein</fullName>
    </recommendedName>
</protein>
<dbReference type="InParanoid" id="A0A1X7UGY4"/>
<evidence type="ECO:0000313" key="2">
    <source>
        <dbReference type="EnsemblMetazoa" id="Aqu2.1.26723_001"/>
    </source>
</evidence>
<feature type="domain" description="PiggyBac transposable element-derived protein" evidence="1">
    <location>
        <begin position="11"/>
        <end position="63"/>
    </location>
</feature>
<reference evidence="2" key="1">
    <citation type="submission" date="2017-05" db="UniProtKB">
        <authorList>
            <consortium name="EnsemblMetazoa"/>
        </authorList>
    </citation>
    <scope>IDENTIFICATION</scope>
</reference>